<organism evidence="3 4">
    <name type="scientific">Ornithinimicrobium kibberense</name>
    <dbReference type="NCBI Taxonomy" id="282060"/>
    <lineage>
        <taxon>Bacteria</taxon>
        <taxon>Bacillati</taxon>
        <taxon>Actinomycetota</taxon>
        <taxon>Actinomycetes</taxon>
        <taxon>Micrococcales</taxon>
        <taxon>Ornithinimicrobiaceae</taxon>
        <taxon>Ornithinimicrobium</taxon>
    </lineage>
</organism>
<feature type="compositionally biased region" description="Basic and acidic residues" evidence="1">
    <location>
        <begin position="238"/>
        <end position="266"/>
    </location>
</feature>
<feature type="compositionally biased region" description="Low complexity" evidence="1">
    <location>
        <begin position="228"/>
        <end position="237"/>
    </location>
</feature>
<reference evidence="3 4" key="1">
    <citation type="submission" date="2024-09" db="EMBL/GenBank/DDBJ databases">
        <authorList>
            <person name="Sun Q."/>
            <person name="Mori K."/>
        </authorList>
    </citation>
    <scope>NUCLEOTIDE SEQUENCE [LARGE SCALE GENOMIC DNA]</scope>
    <source>
        <strain evidence="3 4">JCM 12763</strain>
    </source>
</reference>
<keyword evidence="2" id="KW-0472">Membrane</keyword>
<feature type="transmembrane region" description="Helical" evidence="2">
    <location>
        <begin position="73"/>
        <end position="93"/>
    </location>
</feature>
<feature type="region of interest" description="Disordered" evidence="1">
    <location>
        <begin position="401"/>
        <end position="461"/>
    </location>
</feature>
<feature type="transmembrane region" description="Helical" evidence="2">
    <location>
        <begin position="100"/>
        <end position="118"/>
    </location>
</feature>
<feature type="transmembrane region" description="Helical" evidence="2">
    <location>
        <begin position="21"/>
        <end position="40"/>
    </location>
</feature>
<protein>
    <submittedName>
        <fullName evidence="3">Aromatic acid exporter family protein</fullName>
    </submittedName>
</protein>
<dbReference type="Proteomes" id="UP001589613">
    <property type="component" value="Unassembled WGS sequence"/>
</dbReference>
<feature type="transmembrane region" description="Helical" evidence="2">
    <location>
        <begin position="143"/>
        <end position="164"/>
    </location>
</feature>
<dbReference type="EMBL" id="JBHMAX010000010">
    <property type="protein sequence ID" value="MFB9731386.1"/>
    <property type="molecule type" value="Genomic_DNA"/>
</dbReference>
<name>A0ABV5V0R0_9MICO</name>
<dbReference type="RefSeq" id="WP_141337215.1">
    <property type="nucleotide sequence ID" value="NZ_JBHMAX010000010.1"/>
</dbReference>
<keyword evidence="4" id="KW-1185">Reference proteome</keyword>
<sequence length="461" mass="50169">MATPTPRQALLRSVSLWDRNPIVANAFRTMLAVALAWIVAYNLPGEASNYAYYAPLGAVIATTNNPGGSLRTALQASAAIVLGGTAAIVADFFGDHDGWLAMGITVGIAVVLGSFRWLGPMGSWVPTAALFTLIFGGGDLPFVGYYTLLILLGAVMAILIAVVLPGQPVALAEQNLDRLRYALSHRVEDVIDRLEDDLEAAQEEDEDDEEQKDSADAQGRGDQRETRGAATTGGTETEGTRQEDARSAEEMAEDAKDPGKGRAPDLDQELARARESVAELRDARRKNQRAYQHGATIARAEDQLRTWEFAAAAMGMVAAGSDLRGPAMREPVAEVTCEALRALQELLDGWRLPMDTLDLRRMRRATEALDEVVNDPSTPASPTATAVLITMSRTLEMLASREKSYEDEEQRREEEKARKEQEKEHRKQEKEERKNKKETSGGGEDDGVPATTDRKDSSGGT</sequence>
<feature type="compositionally biased region" description="Basic and acidic residues" evidence="1">
    <location>
        <begin position="452"/>
        <end position="461"/>
    </location>
</feature>
<keyword evidence="2" id="KW-1133">Transmembrane helix</keyword>
<comment type="caution">
    <text evidence="3">The sequence shown here is derived from an EMBL/GenBank/DDBJ whole genome shotgun (WGS) entry which is preliminary data.</text>
</comment>
<accession>A0ABV5V0R0</accession>
<feature type="compositionally biased region" description="Basic and acidic residues" evidence="1">
    <location>
        <begin position="401"/>
        <end position="439"/>
    </location>
</feature>
<evidence type="ECO:0000313" key="3">
    <source>
        <dbReference type="EMBL" id="MFB9731386.1"/>
    </source>
</evidence>
<evidence type="ECO:0000256" key="1">
    <source>
        <dbReference type="SAM" id="MobiDB-lite"/>
    </source>
</evidence>
<feature type="region of interest" description="Disordered" evidence="1">
    <location>
        <begin position="200"/>
        <end position="266"/>
    </location>
</feature>
<keyword evidence="2" id="KW-0812">Transmembrane</keyword>
<evidence type="ECO:0000256" key="2">
    <source>
        <dbReference type="SAM" id="Phobius"/>
    </source>
</evidence>
<feature type="compositionally biased region" description="Acidic residues" evidence="1">
    <location>
        <begin position="200"/>
        <end position="211"/>
    </location>
</feature>
<evidence type="ECO:0000313" key="4">
    <source>
        <dbReference type="Proteomes" id="UP001589613"/>
    </source>
</evidence>
<feature type="compositionally biased region" description="Basic and acidic residues" evidence="1">
    <location>
        <begin position="212"/>
        <end position="227"/>
    </location>
</feature>
<proteinExistence type="predicted"/>
<gene>
    <name evidence="3" type="ORF">ACFFN0_04965</name>
</gene>